<dbReference type="EnsemblMetazoa" id="AMAM007834-RA">
    <property type="protein sequence ID" value="AMAM007834-PA"/>
    <property type="gene ID" value="AMAM007834"/>
</dbReference>
<feature type="compositionally biased region" description="Polar residues" evidence="1">
    <location>
        <begin position="14"/>
        <end position="27"/>
    </location>
</feature>
<name>A0A182SJ80_9DIPT</name>
<reference evidence="2" key="2">
    <citation type="submission" date="2020-05" db="UniProtKB">
        <authorList>
            <consortium name="EnsemblMetazoa"/>
        </authorList>
    </citation>
    <scope>IDENTIFICATION</scope>
    <source>
        <strain evidence="2">maculatus3</strain>
    </source>
</reference>
<dbReference type="Proteomes" id="UP000075901">
    <property type="component" value="Unassembled WGS sequence"/>
</dbReference>
<accession>A0A182SJ80</accession>
<keyword evidence="3" id="KW-1185">Reference proteome</keyword>
<reference evidence="3" key="1">
    <citation type="submission" date="2013-09" db="EMBL/GenBank/DDBJ databases">
        <title>The Genome Sequence of Anopheles maculatus species B.</title>
        <authorList>
            <consortium name="The Broad Institute Genomics Platform"/>
            <person name="Neafsey D.E."/>
            <person name="Besansky N."/>
            <person name="Howell P."/>
            <person name="Walton C."/>
            <person name="Young S.K."/>
            <person name="Zeng Q."/>
            <person name="Gargeya S."/>
            <person name="Fitzgerald M."/>
            <person name="Haas B."/>
            <person name="Abouelleil A."/>
            <person name="Allen A.W."/>
            <person name="Alvarado L."/>
            <person name="Arachchi H.M."/>
            <person name="Berlin A.M."/>
            <person name="Chapman S.B."/>
            <person name="Gainer-Dewar J."/>
            <person name="Goldberg J."/>
            <person name="Griggs A."/>
            <person name="Gujja S."/>
            <person name="Hansen M."/>
            <person name="Howarth C."/>
            <person name="Imamovic A."/>
            <person name="Ireland A."/>
            <person name="Larimer J."/>
            <person name="McCowan C."/>
            <person name="Murphy C."/>
            <person name="Pearson M."/>
            <person name="Poon T.W."/>
            <person name="Priest M."/>
            <person name="Roberts A."/>
            <person name="Saif S."/>
            <person name="Shea T."/>
            <person name="Sisk P."/>
            <person name="Sykes S."/>
            <person name="Wortman J."/>
            <person name="Nusbaum C."/>
            <person name="Birren B."/>
        </authorList>
    </citation>
    <scope>NUCLEOTIDE SEQUENCE [LARGE SCALE GENOMIC DNA]</scope>
    <source>
        <strain evidence="3">maculatus3</strain>
    </source>
</reference>
<sequence length="151" mass="17115">MDVHVRKEPLTNAGPEQQQQQHNQSIVGTCCTVPPNNRSKFMSTTRCDGYVGSRIASRYDEDEEEGDDGGGEEVDPDGTIPEEDEELEEQESNTANDDHTGWHHRKRSPTVTAIREEFRGSVSQNRTRANRYRRAFGGRCPTGWYHHVDAI</sequence>
<feature type="compositionally biased region" description="Polar residues" evidence="1">
    <location>
        <begin position="34"/>
        <end position="46"/>
    </location>
</feature>
<evidence type="ECO:0000313" key="2">
    <source>
        <dbReference type="EnsemblMetazoa" id="AMAM007834-PA"/>
    </source>
</evidence>
<dbReference type="VEuPathDB" id="VectorBase:AMAM007834"/>
<evidence type="ECO:0000256" key="1">
    <source>
        <dbReference type="SAM" id="MobiDB-lite"/>
    </source>
</evidence>
<feature type="region of interest" description="Disordered" evidence="1">
    <location>
        <begin position="1"/>
        <end position="126"/>
    </location>
</feature>
<organism evidence="2 3">
    <name type="scientific">Anopheles maculatus</name>
    <dbReference type="NCBI Taxonomy" id="74869"/>
    <lineage>
        <taxon>Eukaryota</taxon>
        <taxon>Metazoa</taxon>
        <taxon>Ecdysozoa</taxon>
        <taxon>Arthropoda</taxon>
        <taxon>Hexapoda</taxon>
        <taxon>Insecta</taxon>
        <taxon>Pterygota</taxon>
        <taxon>Neoptera</taxon>
        <taxon>Endopterygota</taxon>
        <taxon>Diptera</taxon>
        <taxon>Nematocera</taxon>
        <taxon>Culicoidea</taxon>
        <taxon>Culicidae</taxon>
        <taxon>Anophelinae</taxon>
        <taxon>Anopheles</taxon>
        <taxon>Anopheles maculatus group</taxon>
    </lineage>
</organism>
<proteinExistence type="predicted"/>
<protein>
    <submittedName>
        <fullName evidence="2">Uncharacterized protein</fullName>
    </submittedName>
</protein>
<dbReference type="AlphaFoldDB" id="A0A182SJ80"/>
<feature type="compositionally biased region" description="Acidic residues" evidence="1">
    <location>
        <begin position="60"/>
        <end position="91"/>
    </location>
</feature>
<evidence type="ECO:0000313" key="3">
    <source>
        <dbReference type="Proteomes" id="UP000075901"/>
    </source>
</evidence>